<dbReference type="AlphaFoldDB" id="A0A8J5G1R0"/>
<dbReference type="Proteomes" id="UP000734854">
    <property type="component" value="Unassembled WGS sequence"/>
</dbReference>
<proteinExistence type="inferred from homology"/>
<dbReference type="PRINTS" id="PR00623">
    <property type="entry name" value="HISTONEH4"/>
</dbReference>
<dbReference type="Gene3D" id="1.10.20.10">
    <property type="entry name" value="Histone, subunit A"/>
    <property type="match status" value="1"/>
</dbReference>
<dbReference type="PANTHER" id="PTHR10484">
    <property type="entry name" value="HISTONE H4"/>
    <property type="match status" value="1"/>
</dbReference>
<comment type="function">
    <text evidence="8">Core component of nucleosome. Nucleosomes wrap and compact DNA into chromatin, limiting DNA accessibility to the cellular machineries which require DNA as a template. Histones thereby play a central role in transcription regulation, DNA repair, DNA replication and chromosomal stability. DNA accessibility is regulated via a complex set of post-translational modifications of histones, also called histone code, and nucleosome remodeling.</text>
</comment>
<keyword evidence="5 8" id="KW-0238">DNA-binding</keyword>
<dbReference type="GO" id="GO:0030527">
    <property type="term" value="F:structural constituent of chromatin"/>
    <property type="evidence" value="ECO:0007669"/>
    <property type="project" value="InterPro"/>
</dbReference>
<evidence type="ECO:0000313" key="11">
    <source>
        <dbReference type="Proteomes" id="UP000734854"/>
    </source>
</evidence>
<accession>A0A8J5G1R0</accession>
<evidence type="ECO:0000256" key="1">
    <source>
        <dbReference type="ARBA" id="ARBA00004123"/>
    </source>
</evidence>
<comment type="subcellular location">
    <subcellularLocation>
        <location evidence="2">Chromosome</location>
    </subcellularLocation>
    <subcellularLocation>
        <location evidence="1">Nucleus</location>
    </subcellularLocation>
</comment>
<comment type="caution">
    <text evidence="10">The sequence shown here is derived from an EMBL/GenBank/DDBJ whole genome shotgun (WGS) entry which is preliminary data.</text>
</comment>
<reference evidence="10 11" key="1">
    <citation type="submission" date="2020-08" db="EMBL/GenBank/DDBJ databases">
        <title>Plant Genome Project.</title>
        <authorList>
            <person name="Zhang R.-G."/>
        </authorList>
    </citation>
    <scope>NUCLEOTIDE SEQUENCE [LARGE SCALE GENOMIC DNA]</scope>
    <source>
        <tissue evidence="10">Rhizome</tissue>
    </source>
</reference>
<dbReference type="Pfam" id="PF02969">
    <property type="entry name" value="TAF"/>
    <property type="match status" value="1"/>
</dbReference>
<evidence type="ECO:0000256" key="8">
    <source>
        <dbReference type="RuleBase" id="RU000528"/>
    </source>
</evidence>
<dbReference type="CDD" id="cd22912">
    <property type="entry name" value="HFD_H4"/>
    <property type="match status" value="1"/>
</dbReference>
<keyword evidence="7 8" id="KW-0544">Nucleosome core</keyword>
<dbReference type="SUPFAM" id="SSF47113">
    <property type="entry name" value="Histone-fold"/>
    <property type="match status" value="1"/>
</dbReference>
<dbReference type="GO" id="GO:0003677">
    <property type="term" value="F:DNA binding"/>
    <property type="evidence" value="ECO:0007669"/>
    <property type="project" value="UniProtKB-KW"/>
</dbReference>
<feature type="domain" description="TATA box binding protein associated factor (TAF) histone-like fold" evidence="9">
    <location>
        <begin position="37"/>
        <end position="77"/>
    </location>
</feature>
<evidence type="ECO:0000256" key="2">
    <source>
        <dbReference type="ARBA" id="ARBA00004286"/>
    </source>
</evidence>
<keyword evidence="6 8" id="KW-0539">Nucleus</keyword>
<evidence type="ECO:0000313" key="10">
    <source>
        <dbReference type="EMBL" id="KAG6494698.1"/>
    </source>
</evidence>
<gene>
    <name evidence="10" type="ORF">ZIOFF_042459</name>
</gene>
<dbReference type="InterPro" id="IPR001951">
    <property type="entry name" value="Histone_H4"/>
</dbReference>
<evidence type="ECO:0000259" key="9">
    <source>
        <dbReference type="Pfam" id="PF02969"/>
    </source>
</evidence>
<protein>
    <recommendedName>
        <fullName evidence="8">Histone H4</fullName>
    </recommendedName>
</protein>
<evidence type="ECO:0000256" key="5">
    <source>
        <dbReference type="ARBA" id="ARBA00023125"/>
    </source>
</evidence>
<evidence type="ECO:0000256" key="4">
    <source>
        <dbReference type="ARBA" id="ARBA00022454"/>
    </source>
</evidence>
<name>A0A8J5G1R0_ZINOF</name>
<evidence type="ECO:0000256" key="6">
    <source>
        <dbReference type="ARBA" id="ARBA00023242"/>
    </source>
</evidence>
<sequence>MSSDLRDATHIFLRVVCCHRQPCCQNPLKEGSVKCISELIYEEIHEVLKNVIHDAMTCMEHSRRKIINAMDIVYALKRQGRTLYGFDG</sequence>
<dbReference type="GO" id="GO:0046982">
    <property type="term" value="F:protein heterodimerization activity"/>
    <property type="evidence" value="ECO:0007669"/>
    <property type="project" value="InterPro"/>
</dbReference>
<evidence type="ECO:0000256" key="7">
    <source>
        <dbReference type="ARBA" id="ARBA00023269"/>
    </source>
</evidence>
<dbReference type="InterPro" id="IPR004823">
    <property type="entry name" value="TAF_TATA-bd_Histone-like_dom"/>
</dbReference>
<comment type="subunit">
    <text evidence="8">The nucleosome is a histone octamer containing two molecules each of H2A, H2B, H3 and H4 assembled in one H3-H4 heterotetramer and two H2A-H2B heterodimers. The octamer wraps approximately 147 bp of DNA.</text>
</comment>
<keyword evidence="11" id="KW-1185">Reference proteome</keyword>
<comment type="similarity">
    <text evidence="3 8">Belongs to the histone H4 family.</text>
</comment>
<dbReference type="InterPro" id="IPR009072">
    <property type="entry name" value="Histone-fold"/>
</dbReference>
<dbReference type="EMBL" id="JACMSC010000012">
    <property type="protein sequence ID" value="KAG6494698.1"/>
    <property type="molecule type" value="Genomic_DNA"/>
</dbReference>
<dbReference type="GO" id="GO:0000786">
    <property type="term" value="C:nucleosome"/>
    <property type="evidence" value="ECO:0007669"/>
    <property type="project" value="UniProtKB-KW"/>
</dbReference>
<dbReference type="SMART" id="SM00417">
    <property type="entry name" value="H4"/>
    <property type="match status" value="1"/>
</dbReference>
<organism evidence="10 11">
    <name type="scientific">Zingiber officinale</name>
    <name type="common">Ginger</name>
    <name type="synonym">Amomum zingiber</name>
    <dbReference type="NCBI Taxonomy" id="94328"/>
    <lineage>
        <taxon>Eukaryota</taxon>
        <taxon>Viridiplantae</taxon>
        <taxon>Streptophyta</taxon>
        <taxon>Embryophyta</taxon>
        <taxon>Tracheophyta</taxon>
        <taxon>Spermatophyta</taxon>
        <taxon>Magnoliopsida</taxon>
        <taxon>Liliopsida</taxon>
        <taxon>Zingiberales</taxon>
        <taxon>Zingiberaceae</taxon>
        <taxon>Zingiber</taxon>
    </lineage>
</organism>
<keyword evidence="4 8" id="KW-0158">Chromosome</keyword>
<dbReference type="GO" id="GO:0005634">
    <property type="term" value="C:nucleus"/>
    <property type="evidence" value="ECO:0007669"/>
    <property type="project" value="UniProtKB-SubCell"/>
</dbReference>
<evidence type="ECO:0000256" key="3">
    <source>
        <dbReference type="ARBA" id="ARBA00006564"/>
    </source>
</evidence>